<reference evidence="1" key="1">
    <citation type="submission" date="2007-11" db="EMBL/GenBank/DDBJ databases">
        <authorList>
            <person name="Fulton L."/>
            <person name="Clifton S."/>
            <person name="Fulton B."/>
            <person name="Xu J."/>
            <person name="Minx P."/>
            <person name="Pepin K.H."/>
            <person name="Johnson M."/>
            <person name="Thiruvilangam P."/>
            <person name="Bhonagiri V."/>
            <person name="Nash W.E."/>
            <person name="Mardis E.R."/>
            <person name="Wilson R.K."/>
        </authorList>
    </citation>
    <scope>NUCLEOTIDE SEQUENCE [LARGE SCALE GENOMIC DNA]</scope>
    <source>
        <strain evidence="1">DSM 1402</strain>
    </source>
</reference>
<sequence length="228" mass="27438">MKNETKQKIKEFEFKIILLDLIKWKLIDLYRFKKYGKKLHMYGVRCLTGMYGCGKTMAMTKIALNLRNKHGNDIYICTNFGLSIQDFEFNDVRQTGVQYDKPIVFMWDEVQNEFPATDKVFPKEIRQALSLNRKGNGKMFYWASQDHELVHKTIRRLTIEYGVCKTIFGRYTKVRWYRDYDYKALYEEVDINKKMKIHPFKKIKFIQSDYIRSLYNSYGWDNGEKLKT</sequence>
<name>B0N7D0_9FIRM</name>
<dbReference type="Proteomes" id="UP000005798">
    <property type="component" value="Unassembled WGS sequence"/>
</dbReference>
<dbReference type="RefSeq" id="WP_003538338.1">
    <property type="nucleotide sequence ID" value="NZ_CP036346.1"/>
</dbReference>
<dbReference type="EMBL" id="ABFX02000008">
    <property type="protein sequence ID" value="EDS17718.1"/>
    <property type="molecule type" value="Genomic_DNA"/>
</dbReference>
<dbReference type="SUPFAM" id="SSF52540">
    <property type="entry name" value="P-loop containing nucleoside triphosphate hydrolases"/>
    <property type="match status" value="1"/>
</dbReference>
<reference evidence="1" key="2">
    <citation type="submission" date="2014-06" db="EMBL/GenBank/DDBJ databases">
        <title>Draft genome sequence of Clostridium ramosum(DSM 1402).</title>
        <authorList>
            <person name="Sudarsanam P."/>
            <person name="Ley R."/>
            <person name="Guruge J."/>
            <person name="Turnbaugh P.J."/>
            <person name="Mahowald M."/>
            <person name="Liep D."/>
            <person name="Gordon J."/>
        </authorList>
    </citation>
    <scope>NUCLEOTIDE SEQUENCE</scope>
    <source>
        <strain evidence="1">DSM 1402</strain>
    </source>
</reference>
<dbReference type="AlphaFoldDB" id="B0N7D0"/>
<dbReference type="Gene3D" id="3.40.50.300">
    <property type="entry name" value="P-loop containing nucleotide triphosphate hydrolases"/>
    <property type="match status" value="1"/>
</dbReference>
<proteinExistence type="predicted"/>
<dbReference type="InterPro" id="IPR027417">
    <property type="entry name" value="P-loop_NTPase"/>
</dbReference>
<evidence type="ECO:0008006" key="3">
    <source>
        <dbReference type="Google" id="ProtNLM"/>
    </source>
</evidence>
<keyword evidence="2" id="KW-1185">Reference proteome</keyword>
<organism evidence="1 2">
    <name type="scientific">Thomasclavelia ramosa DSM 1402</name>
    <dbReference type="NCBI Taxonomy" id="445974"/>
    <lineage>
        <taxon>Bacteria</taxon>
        <taxon>Bacillati</taxon>
        <taxon>Bacillota</taxon>
        <taxon>Erysipelotrichia</taxon>
        <taxon>Erysipelotrichales</taxon>
        <taxon>Coprobacillaceae</taxon>
        <taxon>Thomasclavelia</taxon>
    </lineage>
</organism>
<evidence type="ECO:0000313" key="1">
    <source>
        <dbReference type="EMBL" id="EDS17718.1"/>
    </source>
</evidence>
<comment type="caution">
    <text evidence="1">The sequence shown here is derived from an EMBL/GenBank/DDBJ whole genome shotgun (WGS) entry which is preliminary data.</text>
</comment>
<dbReference type="eggNOG" id="ENOG5033RRK">
    <property type="taxonomic scope" value="Bacteria"/>
</dbReference>
<evidence type="ECO:0000313" key="2">
    <source>
        <dbReference type="Proteomes" id="UP000005798"/>
    </source>
</evidence>
<protein>
    <recommendedName>
        <fullName evidence="3">Zona occludens toxin N-terminal domain-containing protein</fullName>
    </recommendedName>
</protein>
<gene>
    <name evidence="1" type="ORF">CLORAM_02513</name>
</gene>
<dbReference type="HOGENOM" id="CLU_1213292_0_0_9"/>
<accession>B0N7D0</accession>